<accession>A0A850CGN4</accession>
<proteinExistence type="predicted"/>
<reference evidence="2 3" key="1">
    <citation type="submission" date="2020-05" db="EMBL/GenBank/DDBJ databases">
        <title>DNA-SIP metagenomic assembled genomes.</title>
        <authorList>
            <person name="Yu J."/>
        </authorList>
    </citation>
    <scope>NUCLEOTIDE SEQUENCE [LARGE SCALE GENOMIC DNA]</scope>
    <source>
        <strain evidence="2">Bin5.27</strain>
    </source>
</reference>
<name>A0A850CGN4_9ACTN</name>
<gene>
    <name evidence="2" type="ORF">HOQ43_21215</name>
</gene>
<dbReference type="GO" id="GO:0016853">
    <property type="term" value="F:isomerase activity"/>
    <property type="evidence" value="ECO:0007669"/>
    <property type="project" value="UniProtKB-KW"/>
</dbReference>
<dbReference type="AlphaFoldDB" id="A0A850CGN4"/>
<comment type="caution">
    <text evidence="2">The sequence shown here is derived from an EMBL/GenBank/DDBJ whole genome shotgun (WGS) entry which is preliminary data.</text>
</comment>
<feature type="region of interest" description="Disordered" evidence="1">
    <location>
        <begin position="1"/>
        <end position="27"/>
    </location>
</feature>
<evidence type="ECO:0000313" key="3">
    <source>
        <dbReference type="Proteomes" id="UP000574690"/>
    </source>
</evidence>
<evidence type="ECO:0000313" key="2">
    <source>
        <dbReference type="EMBL" id="NUQ90971.1"/>
    </source>
</evidence>
<evidence type="ECO:0000256" key="1">
    <source>
        <dbReference type="SAM" id="MobiDB-lite"/>
    </source>
</evidence>
<feature type="non-terminal residue" evidence="2">
    <location>
        <position position="70"/>
    </location>
</feature>
<keyword evidence="2" id="KW-0413">Isomerase</keyword>
<protein>
    <submittedName>
        <fullName evidence="2">Mannose-6-phosphate isomerase</fullName>
    </submittedName>
</protein>
<dbReference type="EMBL" id="JABFXE010000888">
    <property type="protein sequence ID" value="NUQ90971.1"/>
    <property type="molecule type" value="Genomic_DNA"/>
</dbReference>
<sequence length="70" mass="7218">MGLEDDGFAGITGDRLPDERRIEGDLSESIRPGGALWALASAGPQLRESAALAADAGLTARADEGRPRAV</sequence>
<organism evidence="2 3">
    <name type="scientific">Glycomyces artemisiae</name>
    <dbReference type="NCBI Taxonomy" id="1076443"/>
    <lineage>
        <taxon>Bacteria</taxon>
        <taxon>Bacillati</taxon>
        <taxon>Actinomycetota</taxon>
        <taxon>Actinomycetes</taxon>
        <taxon>Glycomycetales</taxon>
        <taxon>Glycomycetaceae</taxon>
        <taxon>Glycomyces</taxon>
    </lineage>
</organism>
<dbReference type="Proteomes" id="UP000574690">
    <property type="component" value="Unassembled WGS sequence"/>
</dbReference>
<feature type="compositionally biased region" description="Basic and acidic residues" evidence="1">
    <location>
        <begin position="15"/>
        <end position="24"/>
    </location>
</feature>